<accession>A0A0E9X339</accession>
<proteinExistence type="predicted"/>
<protein>
    <submittedName>
        <fullName evidence="1">Uncharacterized protein</fullName>
    </submittedName>
</protein>
<reference evidence="1" key="1">
    <citation type="submission" date="2014-11" db="EMBL/GenBank/DDBJ databases">
        <authorList>
            <person name="Amaro Gonzalez C."/>
        </authorList>
    </citation>
    <scope>NUCLEOTIDE SEQUENCE</scope>
</reference>
<dbReference type="AlphaFoldDB" id="A0A0E9X339"/>
<organism evidence="1">
    <name type="scientific">Anguilla anguilla</name>
    <name type="common">European freshwater eel</name>
    <name type="synonym">Muraena anguilla</name>
    <dbReference type="NCBI Taxonomy" id="7936"/>
    <lineage>
        <taxon>Eukaryota</taxon>
        <taxon>Metazoa</taxon>
        <taxon>Chordata</taxon>
        <taxon>Craniata</taxon>
        <taxon>Vertebrata</taxon>
        <taxon>Euteleostomi</taxon>
        <taxon>Actinopterygii</taxon>
        <taxon>Neopterygii</taxon>
        <taxon>Teleostei</taxon>
        <taxon>Anguilliformes</taxon>
        <taxon>Anguillidae</taxon>
        <taxon>Anguilla</taxon>
    </lineage>
</organism>
<evidence type="ECO:0000313" key="1">
    <source>
        <dbReference type="EMBL" id="JAH96113.1"/>
    </source>
</evidence>
<sequence length="58" mass="6965">MHDGTFLMYGTPDRLKCECICTTLDQNLVYVLKRMLFFYCTTLPVRLQIDNMYRCYVN</sequence>
<reference evidence="1" key="2">
    <citation type="journal article" date="2015" name="Fish Shellfish Immunol.">
        <title>Early steps in the European eel (Anguilla anguilla)-Vibrio vulnificus interaction in the gills: Role of the RtxA13 toxin.</title>
        <authorList>
            <person name="Callol A."/>
            <person name="Pajuelo D."/>
            <person name="Ebbesson L."/>
            <person name="Teles M."/>
            <person name="MacKenzie S."/>
            <person name="Amaro C."/>
        </authorList>
    </citation>
    <scope>NUCLEOTIDE SEQUENCE</scope>
</reference>
<dbReference type="EMBL" id="GBXM01012464">
    <property type="protein sequence ID" value="JAH96113.1"/>
    <property type="molecule type" value="Transcribed_RNA"/>
</dbReference>
<name>A0A0E9X339_ANGAN</name>